<evidence type="ECO:0000313" key="4">
    <source>
        <dbReference type="Proteomes" id="UP001143543"/>
    </source>
</evidence>
<proteinExistence type="inferred from homology"/>
<comment type="similarity">
    <text evidence="1">Belongs to the AB hydrolase superfamily. AB hydrolase 4 family.</text>
</comment>
<protein>
    <submittedName>
        <fullName evidence="3">Alpha/beta hydrolase</fullName>
    </submittedName>
</protein>
<keyword evidence="4" id="KW-1185">Reference proteome</keyword>
<organism evidence="3 4">
    <name type="scientific">Neptunitalea lumnitzerae</name>
    <dbReference type="NCBI Taxonomy" id="2965509"/>
    <lineage>
        <taxon>Bacteria</taxon>
        <taxon>Pseudomonadati</taxon>
        <taxon>Bacteroidota</taxon>
        <taxon>Flavobacteriia</taxon>
        <taxon>Flavobacteriales</taxon>
        <taxon>Flavobacteriaceae</taxon>
        <taxon>Neptunitalea</taxon>
    </lineage>
</organism>
<dbReference type="RefSeq" id="WP_281763665.1">
    <property type="nucleotide sequence ID" value="NZ_BRVO01000001.1"/>
</dbReference>
<dbReference type="Proteomes" id="UP001143543">
    <property type="component" value="Unassembled WGS sequence"/>
</dbReference>
<dbReference type="PANTHER" id="PTHR10794:SF94">
    <property type="entry name" value="ESTERASE YHET-RELATED"/>
    <property type="match status" value="1"/>
</dbReference>
<dbReference type="Pfam" id="PF00561">
    <property type="entry name" value="Abhydrolase_1"/>
    <property type="match status" value="1"/>
</dbReference>
<name>A0ABQ5MF27_9FLAO</name>
<dbReference type="InterPro" id="IPR000073">
    <property type="entry name" value="AB_hydrolase_1"/>
</dbReference>
<dbReference type="InterPro" id="IPR012020">
    <property type="entry name" value="ABHD4"/>
</dbReference>
<evidence type="ECO:0000313" key="3">
    <source>
        <dbReference type="EMBL" id="GLB48006.1"/>
    </source>
</evidence>
<dbReference type="InterPro" id="IPR029058">
    <property type="entry name" value="AB_hydrolase_fold"/>
</dbReference>
<feature type="domain" description="AB hydrolase-1" evidence="2">
    <location>
        <begin position="61"/>
        <end position="268"/>
    </location>
</feature>
<evidence type="ECO:0000256" key="1">
    <source>
        <dbReference type="ARBA" id="ARBA00010884"/>
    </source>
</evidence>
<dbReference type="InterPro" id="IPR050960">
    <property type="entry name" value="AB_hydrolase_4_sf"/>
</dbReference>
<sequence length="320" mass="35737">MPLISAVYNPPGIFKNGHFSTIYCSVFRKVTCPQTRERITLDDGDFIDLDWSYAKEKTNTLVIVLHGLEGSAQRPYIKGAAKIFNENHVDACAVNFRSCSGETNKLFSSYHSGKTEDLATVIAYVLAKGIYNSIVLKGFSLGANVILKYLGTHTHIPKEIKGAIAVSAPCDLYGTMLQLHKKENIIYHTKFKKDLLLKLKQKQALFPDMLTIEEVKAVKTLKDFDDIYTAKAHDFKDALDYYAKSSALPNLQAIQHPTLILNAKNDSFLSATCFPVAVATEHKQLYLEMPAYGGHVGFYLPGSVSYSEKRSVHFMKNIIL</sequence>
<dbReference type="PIRSF" id="PIRSF005211">
    <property type="entry name" value="Ab_hydro_YheT"/>
    <property type="match status" value="1"/>
</dbReference>
<reference evidence="3" key="1">
    <citation type="submission" date="2022-07" db="EMBL/GenBank/DDBJ databases">
        <title>Taxonomy of Novel Oxalotrophic and Methylotrophic Bacteria.</title>
        <authorList>
            <person name="Sahin N."/>
            <person name="Tani A."/>
        </authorList>
    </citation>
    <scope>NUCLEOTIDE SEQUENCE</scope>
    <source>
        <strain evidence="3">Y10</strain>
    </source>
</reference>
<comment type="caution">
    <text evidence="3">The sequence shown here is derived from an EMBL/GenBank/DDBJ whole genome shotgun (WGS) entry which is preliminary data.</text>
</comment>
<accession>A0ABQ5MF27</accession>
<dbReference type="SUPFAM" id="SSF53474">
    <property type="entry name" value="alpha/beta-Hydrolases"/>
    <property type="match status" value="1"/>
</dbReference>
<evidence type="ECO:0000259" key="2">
    <source>
        <dbReference type="Pfam" id="PF00561"/>
    </source>
</evidence>
<dbReference type="Gene3D" id="3.40.50.1820">
    <property type="entry name" value="alpha/beta hydrolase"/>
    <property type="match status" value="1"/>
</dbReference>
<gene>
    <name evidence="3" type="ORF">Y10_03740</name>
</gene>
<dbReference type="EMBL" id="BRVO01000001">
    <property type="protein sequence ID" value="GLB48006.1"/>
    <property type="molecule type" value="Genomic_DNA"/>
</dbReference>
<dbReference type="GO" id="GO:0016787">
    <property type="term" value="F:hydrolase activity"/>
    <property type="evidence" value="ECO:0007669"/>
    <property type="project" value="UniProtKB-KW"/>
</dbReference>
<dbReference type="PANTHER" id="PTHR10794">
    <property type="entry name" value="ABHYDROLASE DOMAIN-CONTAINING PROTEIN"/>
    <property type="match status" value="1"/>
</dbReference>
<keyword evidence="3" id="KW-0378">Hydrolase</keyword>